<keyword evidence="3" id="KW-0804">Transcription</keyword>
<evidence type="ECO:0000313" key="6">
    <source>
        <dbReference type="EMBL" id="PWN55564.1"/>
    </source>
</evidence>
<evidence type="ECO:0000259" key="5">
    <source>
        <dbReference type="PROSITE" id="PS50977"/>
    </source>
</evidence>
<dbReference type="InterPro" id="IPR009057">
    <property type="entry name" value="Homeodomain-like_sf"/>
</dbReference>
<dbReference type="Pfam" id="PF16925">
    <property type="entry name" value="TetR_C_13"/>
    <property type="match status" value="1"/>
</dbReference>
<keyword evidence="7" id="KW-1185">Reference proteome</keyword>
<dbReference type="OrthoDB" id="4541465at2"/>
<dbReference type="RefSeq" id="WP_109720803.1">
    <property type="nucleotide sequence ID" value="NZ_QEQK01000010.1"/>
</dbReference>
<feature type="DNA-binding region" description="H-T-H motif" evidence="4">
    <location>
        <begin position="31"/>
        <end position="50"/>
    </location>
</feature>
<dbReference type="Gene3D" id="1.10.357.10">
    <property type="entry name" value="Tetracycline Repressor, domain 2"/>
    <property type="match status" value="1"/>
</dbReference>
<dbReference type="InterPro" id="IPR001647">
    <property type="entry name" value="HTH_TetR"/>
</dbReference>
<dbReference type="SUPFAM" id="SSF46689">
    <property type="entry name" value="Homeodomain-like"/>
    <property type="match status" value="1"/>
</dbReference>
<name>A0A363UJH4_9GAMM</name>
<sequence length="199" mass="22715">MNMRRQPDATRQRLLEAAFAEMHRNGFHASSLDQILRATEVTKGALYHHFRNKQALGLAVIEEVVRPWVETRWRPMLEADRPLEAAIAYVAEHARSVDEDMLALGCPFANLTQELAGSDPVFREPLFAIFFEWKRGIMAGVRKSQEIGEGRRDVDPEDVAIFIICAIEGIWAMAKASRCREHFEASHRGLVHYLESMRA</sequence>
<evidence type="ECO:0000313" key="7">
    <source>
        <dbReference type="Proteomes" id="UP000251800"/>
    </source>
</evidence>
<keyword evidence="2 4" id="KW-0238">DNA-binding</keyword>
<dbReference type="PROSITE" id="PS50977">
    <property type="entry name" value="HTH_TETR_2"/>
    <property type="match status" value="1"/>
</dbReference>
<keyword evidence="1" id="KW-0805">Transcription regulation</keyword>
<evidence type="ECO:0000256" key="3">
    <source>
        <dbReference type="ARBA" id="ARBA00023163"/>
    </source>
</evidence>
<dbReference type="InterPro" id="IPR023772">
    <property type="entry name" value="DNA-bd_HTH_TetR-type_CS"/>
</dbReference>
<protein>
    <submittedName>
        <fullName evidence="6">TetR family transcriptional regulator</fullName>
    </submittedName>
</protein>
<proteinExistence type="predicted"/>
<gene>
    <name evidence="6" type="ORF">DEH80_12310</name>
</gene>
<evidence type="ECO:0000256" key="2">
    <source>
        <dbReference type="ARBA" id="ARBA00023125"/>
    </source>
</evidence>
<dbReference type="EMBL" id="QEQK01000010">
    <property type="protein sequence ID" value="PWN55564.1"/>
    <property type="molecule type" value="Genomic_DNA"/>
</dbReference>
<organism evidence="6 7">
    <name type="scientific">Abyssibacter profundi</name>
    <dbReference type="NCBI Taxonomy" id="2182787"/>
    <lineage>
        <taxon>Bacteria</taxon>
        <taxon>Pseudomonadati</taxon>
        <taxon>Pseudomonadota</taxon>
        <taxon>Gammaproteobacteria</taxon>
        <taxon>Chromatiales</taxon>
        <taxon>Oceanococcaceae</taxon>
        <taxon>Abyssibacter</taxon>
    </lineage>
</organism>
<dbReference type="PANTHER" id="PTHR47506:SF1">
    <property type="entry name" value="HTH-TYPE TRANSCRIPTIONAL REGULATOR YJDC"/>
    <property type="match status" value="1"/>
</dbReference>
<dbReference type="PRINTS" id="PR00455">
    <property type="entry name" value="HTHTETR"/>
</dbReference>
<accession>A0A363UJH4</accession>
<evidence type="ECO:0000256" key="4">
    <source>
        <dbReference type="PROSITE-ProRule" id="PRU00335"/>
    </source>
</evidence>
<dbReference type="GO" id="GO:0003677">
    <property type="term" value="F:DNA binding"/>
    <property type="evidence" value="ECO:0007669"/>
    <property type="project" value="UniProtKB-UniRule"/>
</dbReference>
<dbReference type="InterPro" id="IPR011075">
    <property type="entry name" value="TetR_C"/>
</dbReference>
<evidence type="ECO:0000256" key="1">
    <source>
        <dbReference type="ARBA" id="ARBA00023015"/>
    </source>
</evidence>
<reference evidence="6 7" key="1">
    <citation type="submission" date="2018-05" db="EMBL/GenBank/DDBJ databases">
        <title>Abyssibacter profundi OUC007T gen. nov., sp. nov, a marine bacterium isolated from seawater of the Mariana Trench.</title>
        <authorList>
            <person name="Zhou S."/>
        </authorList>
    </citation>
    <scope>NUCLEOTIDE SEQUENCE [LARGE SCALE GENOMIC DNA]</scope>
    <source>
        <strain evidence="6 7">OUC007</strain>
    </source>
</reference>
<dbReference type="Proteomes" id="UP000251800">
    <property type="component" value="Unassembled WGS sequence"/>
</dbReference>
<dbReference type="PROSITE" id="PS01081">
    <property type="entry name" value="HTH_TETR_1"/>
    <property type="match status" value="1"/>
</dbReference>
<dbReference type="InterPro" id="IPR036271">
    <property type="entry name" value="Tet_transcr_reg_TetR-rel_C_sf"/>
</dbReference>
<feature type="domain" description="HTH tetR-type" evidence="5">
    <location>
        <begin position="8"/>
        <end position="68"/>
    </location>
</feature>
<dbReference type="Pfam" id="PF00440">
    <property type="entry name" value="TetR_N"/>
    <property type="match status" value="1"/>
</dbReference>
<dbReference type="AlphaFoldDB" id="A0A363UJH4"/>
<dbReference type="SUPFAM" id="SSF48498">
    <property type="entry name" value="Tetracyclin repressor-like, C-terminal domain"/>
    <property type="match status" value="1"/>
</dbReference>
<dbReference type="PANTHER" id="PTHR47506">
    <property type="entry name" value="TRANSCRIPTIONAL REGULATORY PROTEIN"/>
    <property type="match status" value="1"/>
</dbReference>
<comment type="caution">
    <text evidence="6">The sequence shown here is derived from an EMBL/GenBank/DDBJ whole genome shotgun (WGS) entry which is preliminary data.</text>
</comment>